<proteinExistence type="predicted"/>
<dbReference type="EMBL" id="JAWQCK010000007">
    <property type="protein sequence ID" value="MDW9211609.1"/>
    <property type="molecule type" value="Genomic_DNA"/>
</dbReference>
<name>A0ABD5I2X4_BACTU</name>
<evidence type="ECO:0000313" key="2">
    <source>
        <dbReference type="Proteomes" id="UP001272716"/>
    </source>
</evidence>
<organism evidence="1 2">
    <name type="scientific">Bacillus thuringiensis serovar toumanoffi</name>
    <dbReference type="NCBI Taxonomy" id="180862"/>
    <lineage>
        <taxon>Bacteria</taxon>
        <taxon>Bacillati</taxon>
        <taxon>Bacillota</taxon>
        <taxon>Bacilli</taxon>
        <taxon>Bacillales</taxon>
        <taxon>Bacillaceae</taxon>
        <taxon>Bacillus</taxon>
        <taxon>Bacillus cereus group</taxon>
    </lineage>
</organism>
<gene>
    <name evidence="1" type="ORF">BTTOUR_22970</name>
</gene>
<evidence type="ECO:0000313" key="1">
    <source>
        <dbReference type="EMBL" id="MDW9211609.1"/>
    </source>
</evidence>
<accession>A0ABD5I2X4</accession>
<dbReference type="AlphaFoldDB" id="A0ABD5I2X4"/>
<dbReference type="Proteomes" id="UP001272716">
    <property type="component" value="Unassembled WGS sequence"/>
</dbReference>
<dbReference type="RefSeq" id="WP_001033467.1">
    <property type="nucleotide sequence ID" value="NZ_JAWQCK010000007.1"/>
</dbReference>
<comment type="caution">
    <text evidence="1">The sequence shown here is derived from an EMBL/GenBank/DDBJ whole genome shotgun (WGS) entry which is preliminary data.</text>
</comment>
<sequence>MNKIIKYKDFTIKETFGERKIEKVFEEVYEKFYGIEIKVRRKTPEELTTEKHQEKKYNQE</sequence>
<protein>
    <submittedName>
        <fullName evidence="1">Uncharacterized protein</fullName>
    </submittedName>
</protein>
<reference evidence="1 2" key="1">
    <citation type="submission" date="2023-10" db="EMBL/GenBank/DDBJ databases">
        <title>Draft Genome Sequence of Bacillus thuringiensis serovar. toumanoffi 4059: Identification of a Novel Cry Protein Candidate.</title>
        <authorList>
            <person name="Murdoch R.W."/>
            <person name="Gemler B."/>
            <person name="Heater B.S."/>
        </authorList>
    </citation>
    <scope>NUCLEOTIDE SEQUENCE [LARGE SCALE GENOMIC DNA]</scope>
    <source>
        <strain evidence="1 2">4059</strain>
    </source>
</reference>